<protein>
    <submittedName>
        <fullName evidence="2">Zinc finger MYM-type protein 1</fullName>
    </submittedName>
</protein>
<reference evidence="2" key="1">
    <citation type="submission" date="2018-04" db="EMBL/GenBank/DDBJ databases">
        <title>Transcriptome assembly of Sipha flava.</title>
        <authorList>
            <person name="Scully E.D."/>
            <person name="Geib S.M."/>
            <person name="Palmer N.A."/>
            <person name="Koch K."/>
            <person name="Bradshaw J."/>
            <person name="Heng-Moss T."/>
            <person name="Sarath G."/>
        </authorList>
    </citation>
    <scope>NUCLEOTIDE SEQUENCE</scope>
</reference>
<dbReference type="OrthoDB" id="6623035at2759"/>
<dbReference type="Pfam" id="PF14291">
    <property type="entry name" value="DUF4371"/>
    <property type="match status" value="1"/>
</dbReference>
<feature type="domain" description="TTF-type" evidence="1">
    <location>
        <begin position="155"/>
        <end position="249"/>
    </location>
</feature>
<sequence length="751" mass="86798">MNIIYNHKYIMYIFFNRMPPKKLSGAEFKKRRELRQGNDQKLGIRLHTWLTPSVLLNSEQSSSETQIHHFEDDNISSTAENSNDSCETQIDKNVSTSNSYPLNNPFTTFQDNFNQIEFSDPAKWPLITDKIRLEICEHGPKNIDFTNYDFPKANDGRHFNKKWFYKDFSNGEKVKRQWLIYSCSRDTIYCFPCILFSKGRLCSFSDPTVGYCDWKHLNPNLPNHENNDIHRRCYIEWKELEKRLKKGKTIDDDFQKMINLEKVKWTNIIKVVVDVILYCAKNNLALRGNSEVIGEQNSGKFLNTIELISHYNPIIADHISNIKLNKGTVSYFSPQIQNEIINLMGEKVRKNIIADITKTKYFSILFDCTPDTSHKEQMSQIIRYIEIKNGKCFIRESFIDFIITKEKTGQGLTNEIIDKLKSDGLDIKDCRGQGFDNGSNMAGCYNGVQAKISQINEWARFVPCAAHSLNLIGLHASETSISMVTFFGTVQRMFTYFSGSTGRWDKLMTALKITLKGHCDTRWSSKRRAITALCTHINDIYVLLQNISKDSSNNTETISGAKILLEQINVKFICLLHVWKDILVNIDKVNCSLQSKNISIDCANIMLKGLLTIMKQMRDTGIKNYVKISTNLAVKLEIEPNFPEKRKRKKKRMTSDLAEDGGQLLTPVEELEIEFKAVFDSIIVQLNWRYDRMTDIVSDFEFLSGNFLYNQLDDQIKKYVADLAIKYSIDLNGPELCLEMLHFKNQCKLFS</sequence>
<evidence type="ECO:0000259" key="1">
    <source>
        <dbReference type="SMART" id="SM00597"/>
    </source>
</evidence>
<dbReference type="InterPro" id="IPR006580">
    <property type="entry name" value="Znf_TTF"/>
</dbReference>
<name>A0A2S2QTP2_9HEMI</name>
<dbReference type="PANTHER" id="PTHR45749:SF21">
    <property type="entry name" value="DUF4371 DOMAIN-CONTAINING PROTEIN"/>
    <property type="match status" value="1"/>
</dbReference>
<dbReference type="SUPFAM" id="SSF53098">
    <property type="entry name" value="Ribonuclease H-like"/>
    <property type="match status" value="1"/>
</dbReference>
<dbReference type="EMBL" id="GGMS01011279">
    <property type="protein sequence ID" value="MBY80482.1"/>
    <property type="molecule type" value="Transcribed_RNA"/>
</dbReference>
<accession>A0A2S2QTP2</accession>
<evidence type="ECO:0000313" key="2">
    <source>
        <dbReference type="EMBL" id="MBY80482.1"/>
    </source>
</evidence>
<dbReference type="InterPro" id="IPR025398">
    <property type="entry name" value="DUF4371"/>
</dbReference>
<gene>
    <name evidence="2" type="primary">ZMYM1_1</name>
    <name evidence="2" type="ORF">g.114188</name>
</gene>
<dbReference type="AlphaFoldDB" id="A0A2S2QTP2"/>
<proteinExistence type="predicted"/>
<dbReference type="InterPro" id="IPR012337">
    <property type="entry name" value="RNaseH-like_sf"/>
</dbReference>
<dbReference type="SMART" id="SM00597">
    <property type="entry name" value="ZnF_TTF"/>
    <property type="match status" value="1"/>
</dbReference>
<organism evidence="2">
    <name type="scientific">Sipha flava</name>
    <name type="common">yellow sugarcane aphid</name>
    <dbReference type="NCBI Taxonomy" id="143950"/>
    <lineage>
        <taxon>Eukaryota</taxon>
        <taxon>Metazoa</taxon>
        <taxon>Ecdysozoa</taxon>
        <taxon>Arthropoda</taxon>
        <taxon>Hexapoda</taxon>
        <taxon>Insecta</taxon>
        <taxon>Pterygota</taxon>
        <taxon>Neoptera</taxon>
        <taxon>Paraneoptera</taxon>
        <taxon>Hemiptera</taxon>
        <taxon>Sternorrhyncha</taxon>
        <taxon>Aphidomorpha</taxon>
        <taxon>Aphidoidea</taxon>
        <taxon>Aphididae</taxon>
        <taxon>Sipha</taxon>
    </lineage>
</organism>
<dbReference type="PANTHER" id="PTHR45749">
    <property type="match status" value="1"/>
</dbReference>